<evidence type="ECO:0000313" key="2">
    <source>
        <dbReference type="EMBL" id="GIG87386.1"/>
    </source>
</evidence>
<name>A0ABQ4DY67_9ACTN</name>
<evidence type="ECO:0000256" key="1">
    <source>
        <dbReference type="SAM" id="MobiDB-lite"/>
    </source>
</evidence>
<accession>A0ABQ4DY67</accession>
<sequence length="94" mass="9537">MQYAPGGENGAERGDGTAPVPAGGPLAEQQHGDRGRGDRIGQRDGGQRSAQPGTPVGDLGQQQPGRGHPDHRHGQADGGEQRAALADEPGDDLG</sequence>
<reference evidence="2 3" key="1">
    <citation type="submission" date="2021-01" db="EMBL/GenBank/DDBJ databases">
        <title>Whole genome shotgun sequence of Plantactinospora endophytica NBRC 110450.</title>
        <authorList>
            <person name="Komaki H."/>
            <person name="Tamura T."/>
        </authorList>
    </citation>
    <scope>NUCLEOTIDE SEQUENCE [LARGE SCALE GENOMIC DNA]</scope>
    <source>
        <strain evidence="2 3">NBRC 110450</strain>
    </source>
</reference>
<evidence type="ECO:0000313" key="3">
    <source>
        <dbReference type="Proteomes" id="UP000646749"/>
    </source>
</evidence>
<dbReference type="EMBL" id="BONW01000010">
    <property type="protein sequence ID" value="GIG87386.1"/>
    <property type="molecule type" value="Genomic_DNA"/>
</dbReference>
<feature type="region of interest" description="Disordered" evidence="1">
    <location>
        <begin position="1"/>
        <end position="94"/>
    </location>
</feature>
<feature type="compositionally biased region" description="Basic and acidic residues" evidence="1">
    <location>
        <begin position="30"/>
        <end position="46"/>
    </location>
</feature>
<keyword evidence="3" id="KW-1185">Reference proteome</keyword>
<proteinExistence type="predicted"/>
<organism evidence="2 3">
    <name type="scientific">Plantactinospora endophytica</name>
    <dbReference type="NCBI Taxonomy" id="673535"/>
    <lineage>
        <taxon>Bacteria</taxon>
        <taxon>Bacillati</taxon>
        <taxon>Actinomycetota</taxon>
        <taxon>Actinomycetes</taxon>
        <taxon>Micromonosporales</taxon>
        <taxon>Micromonosporaceae</taxon>
        <taxon>Plantactinospora</taxon>
    </lineage>
</organism>
<comment type="caution">
    <text evidence="2">The sequence shown here is derived from an EMBL/GenBank/DDBJ whole genome shotgun (WGS) entry which is preliminary data.</text>
</comment>
<dbReference type="Proteomes" id="UP000646749">
    <property type="component" value="Unassembled WGS sequence"/>
</dbReference>
<protein>
    <submittedName>
        <fullName evidence="2">Uncharacterized protein</fullName>
    </submittedName>
</protein>
<gene>
    <name evidence="2" type="ORF">Pen02_23220</name>
</gene>